<dbReference type="eggNOG" id="arCOG00449">
    <property type="taxonomic scope" value="Archaea"/>
</dbReference>
<dbReference type="InterPro" id="IPR006015">
    <property type="entry name" value="Universal_stress_UspA"/>
</dbReference>
<sequence length="300" mass="32909">MYDRLLFPSDGSEITSSVFKYTLEVASEHDAEVHIVNVADSTPDTGTNVNELENKGEQIVLETAKQAEGREISIVSNVLQGQPHELIVEYGEQFDIDLIVMPNHGKEDLERFLLGGVTERVINHSDIPILTVNPSVSHDYSYPTRDVLVPIDSSQGADRALKEGINLANTTGATLHLLHVVEMATMEFDVRSEVSDEQLKKLGNETITKGVEAANTASVPSVTSSIVYGRPHREIHSYIKANDIGLVTIGTHGQTDFSQYTLGRVSSNIVRTSPVPVLMVRQPASDETYSLHEDNSNDTN</sequence>
<evidence type="ECO:0000313" key="3">
    <source>
        <dbReference type="EMBL" id="EMA56141.1"/>
    </source>
</evidence>
<evidence type="ECO:0000259" key="2">
    <source>
        <dbReference type="Pfam" id="PF00582"/>
    </source>
</evidence>
<evidence type="ECO:0000313" key="4">
    <source>
        <dbReference type="Proteomes" id="UP000011680"/>
    </source>
</evidence>
<dbReference type="Proteomes" id="UP000011680">
    <property type="component" value="Unassembled WGS sequence"/>
</dbReference>
<gene>
    <name evidence="3" type="ORF">C451_03864</name>
</gene>
<reference evidence="3 4" key="1">
    <citation type="journal article" date="2014" name="PLoS Genet.">
        <title>Phylogenetically driven sequencing of extremely halophilic archaea reveals strategies for static and dynamic osmo-response.</title>
        <authorList>
            <person name="Becker E.A."/>
            <person name="Seitzer P.M."/>
            <person name="Tritt A."/>
            <person name="Larsen D."/>
            <person name="Krusor M."/>
            <person name="Yao A.I."/>
            <person name="Wu D."/>
            <person name="Madern D."/>
            <person name="Eisen J.A."/>
            <person name="Darling A.E."/>
            <person name="Facciotti M.T."/>
        </authorList>
    </citation>
    <scope>NUCLEOTIDE SEQUENCE [LARGE SCALE GENOMIC DNA]</scope>
    <source>
        <strain evidence="3 4">JCM 13552</strain>
    </source>
</reference>
<comment type="caution">
    <text evidence="3">The sequence shown here is derived from an EMBL/GenBank/DDBJ whole genome shotgun (WGS) entry which is preliminary data.</text>
</comment>
<dbReference type="SUPFAM" id="SSF52402">
    <property type="entry name" value="Adenine nucleotide alpha hydrolases-like"/>
    <property type="match status" value="2"/>
</dbReference>
<dbReference type="RefSeq" id="WP_007737854.1">
    <property type="nucleotide sequence ID" value="NZ_AOMF01000090.1"/>
</dbReference>
<dbReference type="PANTHER" id="PTHR46268:SF6">
    <property type="entry name" value="UNIVERSAL STRESS PROTEIN UP12"/>
    <property type="match status" value="1"/>
</dbReference>
<name>M0NE73_9EURY</name>
<keyword evidence="4" id="KW-1185">Reference proteome</keyword>
<dbReference type="EMBL" id="AOMF01000090">
    <property type="protein sequence ID" value="EMA56141.1"/>
    <property type="molecule type" value="Genomic_DNA"/>
</dbReference>
<feature type="domain" description="UspA" evidence="2">
    <location>
        <begin position="145"/>
        <end position="281"/>
    </location>
</feature>
<dbReference type="Gene3D" id="3.40.50.620">
    <property type="entry name" value="HUPs"/>
    <property type="match status" value="2"/>
</dbReference>
<dbReference type="PRINTS" id="PR01438">
    <property type="entry name" value="UNVRSLSTRESS"/>
</dbReference>
<dbReference type="AlphaFoldDB" id="M0NE73"/>
<evidence type="ECO:0000256" key="1">
    <source>
        <dbReference type="ARBA" id="ARBA00008791"/>
    </source>
</evidence>
<dbReference type="Pfam" id="PF00582">
    <property type="entry name" value="Usp"/>
    <property type="match status" value="2"/>
</dbReference>
<dbReference type="CDD" id="cd00293">
    <property type="entry name" value="USP-like"/>
    <property type="match status" value="2"/>
</dbReference>
<dbReference type="PANTHER" id="PTHR46268">
    <property type="entry name" value="STRESS RESPONSE PROTEIN NHAX"/>
    <property type="match status" value="1"/>
</dbReference>
<dbReference type="STRING" id="1227457.C451_03864"/>
<dbReference type="InterPro" id="IPR006016">
    <property type="entry name" value="UspA"/>
</dbReference>
<dbReference type="OrthoDB" id="211389at2157"/>
<accession>M0NE73</accession>
<protein>
    <submittedName>
        <fullName evidence="3">Universal stress protein</fullName>
    </submittedName>
</protein>
<organism evidence="3 4">
    <name type="scientific">Halococcus thailandensis JCM 13552</name>
    <dbReference type="NCBI Taxonomy" id="1227457"/>
    <lineage>
        <taxon>Archaea</taxon>
        <taxon>Methanobacteriati</taxon>
        <taxon>Methanobacteriota</taxon>
        <taxon>Stenosarchaea group</taxon>
        <taxon>Halobacteria</taxon>
        <taxon>Halobacteriales</taxon>
        <taxon>Halococcaceae</taxon>
        <taxon>Halococcus</taxon>
    </lineage>
</organism>
<feature type="domain" description="UspA" evidence="2">
    <location>
        <begin position="1"/>
        <end position="132"/>
    </location>
</feature>
<dbReference type="InterPro" id="IPR014729">
    <property type="entry name" value="Rossmann-like_a/b/a_fold"/>
</dbReference>
<proteinExistence type="inferred from homology"/>
<comment type="similarity">
    <text evidence="1">Belongs to the universal stress protein A family.</text>
</comment>